<dbReference type="GO" id="GO:1990904">
    <property type="term" value="C:ribonucleoprotein complex"/>
    <property type="evidence" value="ECO:0007669"/>
    <property type="project" value="UniProtKB-KW"/>
</dbReference>
<keyword evidence="2" id="KW-0687">Ribonucleoprotein</keyword>
<evidence type="ECO:0000256" key="2">
    <source>
        <dbReference type="ARBA" id="ARBA00023274"/>
    </source>
</evidence>
<dbReference type="Proteomes" id="UP000285456">
    <property type="component" value="Unassembled WGS sequence"/>
</dbReference>
<evidence type="ECO:0000256" key="1">
    <source>
        <dbReference type="ARBA" id="ARBA00022980"/>
    </source>
</evidence>
<keyword evidence="4" id="KW-1185">Reference proteome</keyword>
<dbReference type="CDD" id="cd06088">
    <property type="entry name" value="KOW_RPL14"/>
    <property type="match status" value="1"/>
</dbReference>
<accession>A0A417YBY8</accession>
<dbReference type="SUPFAM" id="SSF50104">
    <property type="entry name" value="Translation proteins SH3-like domain"/>
    <property type="match status" value="1"/>
</dbReference>
<dbReference type="GO" id="GO:0005840">
    <property type="term" value="C:ribosome"/>
    <property type="evidence" value="ECO:0007669"/>
    <property type="project" value="UniProtKB-KW"/>
</dbReference>
<keyword evidence="1" id="KW-0689">Ribosomal protein</keyword>
<sequence>MVIAVVQKNSGSLLGQMVRIKQGREAGQYAIIIGVLDDQFVLLADGEKRKTNRPKKKNLHHVEMVDYISPEVQNSLLETGRVTNGKLRFAITTFIGKVVTDLKKGDLHDGER</sequence>
<dbReference type="InterPro" id="IPR014722">
    <property type="entry name" value="Rib_uL2_dom2"/>
</dbReference>
<name>A0A417YBY8_9BACI</name>
<evidence type="ECO:0000313" key="3">
    <source>
        <dbReference type="EMBL" id="RHW30202.1"/>
    </source>
</evidence>
<dbReference type="InterPro" id="IPR008991">
    <property type="entry name" value="Translation_prot_SH3-like_sf"/>
</dbReference>
<proteinExistence type="predicted"/>
<reference evidence="3 4" key="1">
    <citation type="journal article" date="2007" name="Int. J. Syst. Evol. Microbiol.">
        <title>Oceanobacillus profundus sp. nov., isolated from a deep-sea sediment core.</title>
        <authorList>
            <person name="Kim Y.G."/>
            <person name="Choi D.H."/>
            <person name="Hyun S."/>
            <person name="Cho B.C."/>
        </authorList>
    </citation>
    <scope>NUCLEOTIDE SEQUENCE [LARGE SCALE GENOMIC DNA]</scope>
    <source>
        <strain evidence="3 4">DSM 18246</strain>
    </source>
</reference>
<dbReference type="Gene3D" id="2.30.30.30">
    <property type="match status" value="1"/>
</dbReference>
<comment type="caution">
    <text evidence="3">The sequence shown here is derived from an EMBL/GenBank/DDBJ whole genome shotgun (WGS) entry which is preliminary data.</text>
</comment>
<dbReference type="InterPro" id="IPR041985">
    <property type="entry name" value="Ribosomal_eL14_KOW"/>
</dbReference>
<dbReference type="OrthoDB" id="5244at2"/>
<organism evidence="3 4">
    <name type="scientific">Oceanobacillus profundus</name>
    <dbReference type="NCBI Taxonomy" id="372463"/>
    <lineage>
        <taxon>Bacteria</taxon>
        <taxon>Bacillati</taxon>
        <taxon>Bacillota</taxon>
        <taxon>Bacilli</taxon>
        <taxon>Bacillales</taxon>
        <taxon>Bacillaceae</taxon>
        <taxon>Oceanobacillus</taxon>
    </lineage>
</organism>
<gene>
    <name evidence="3" type="ORF">D1B32_17965</name>
</gene>
<dbReference type="AlphaFoldDB" id="A0A417YBY8"/>
<protein>
    <submittedName>
        <fullName evidence="3">RNA-binding protein</fullName>
    </submittedName>
</protein>
<dbReference type="EMBL" id="QWEH01000015">
    <property type="protein sequence ID" value="RHW30202.1"/>
    <property type="molecule type" value="Genomic_DNA"/>
</dbReference>
<evidence type="ECO:0000313" key="4">
    <source>
        <dbReference type="Proteomes" id="UP000285456"/>
    </source>
</evidence>